<dbReference type="InterPro" id="IPR002686">
    <property type="entry name" value="Transposase_17"/>
</dbReference>
<dbReference type="KEGG" id="has:Halsa_0494"/>
<dbReference type="eggNOG" id="COG1943">
    <property type="taxonomic scope" value="Bacteria"/>
</dbReference>
<dbReference type="GO" id="GO:0004803">
    <property type="term" value="F:transposase activity"/>
    <property type="evidence" value="ECO:0007669"/>
    <property type="project" value="InterPro"/>
</dbReference>
<dbReference type="HOGENOM" id="CLU_068226_4_0_9"/>
<accession>E4RPT3</accession>
<protein>
    <recommendedName>
        <fullName evidence="1">Transposase IS200-like domain-containing protein</fullName>
    </recommendedName>
</protein>
<dbReference type="SMART" id="SM01321">
    <property type="entry name" value="Y1_Tnp"/>
    <property type="match status" value="1"/>
</dbReference>
<evidence type="ECO:0000259" key="1">
    <source>
        <dbReference type="SMART" id="SM01321"/>
    </source>
</evidence>
<keyword evidence="3" id="KW-1185">Reference proteome</keyword>
<dbReference type="RefSeq" id="WP_013405073.1">
    <property type="nucleotide sequence ID" value="NC_014654.1"/>
</dbReference>
<evidence type="ECO:0000313" key="3">
    <source>
        <dbReference type="Proteomes" id="UP000007434"/>
    </source>
</evidence>
<dbReference type="OrthoDB" id="9788881at2"/>
<organism evidence="2 3">
    <name type="scientific">Halanaerobium hydrogeniformans</name>
    <name type="common">Halanaerobium sp. (strain sapolanicus)</name>
    <dbReference type="NCBI Taxonomy" id="656519"/>
    <lineage>
        <taxon>Bacteria</taxon>
        <taxon>Bacillati</taxon>
        <taxon>Bacillota</taxon>
        <taxon>Clostridia</taxon>
        <taxon>Halanaerobiales</taxon>
        <taxon>Halanaerobiaceae</taxon>
        <taxon>Halanaerobium</taxon>
    </lineage>
</organism>
<dbReference type="AlphaFoldDB" id="E4RPT3"/>
<dbReference type="PANTHER" id="PTHR34322:SF2">
    <property type="entry name" value="TRANSPOSASE IS200-LIKE DOMAIN-CONTAINING PROTEIN"/>
    <property type="match status" value="1"/>
</dbReference>
<dbReference type="GO" id="GO:0003677">
    <property type="term" value="F:DNA binding"/>
    <property type="evidence" value="ECO:0007669"/>
    <property type="project" value="InterPro"/>
</dbReference>
<proteinExistence type="predicted"/>
<dbReference type="STRING" id="656519.Halsa_0494"/>
<gene>
    <name evidence="2" type="ordered locus">Halsa_0494</name>
</gene>
<dbReference type="Pfam" id="PF01797">
    <property type="entry name" value="Y1_Tnp"/>
    <property type="match status" value="1"/>
</dbReference>
<reference evidence="2 3" key="1">
    <citation type="submission" date="2010-11" db="EMBL/GenBank/DDBJ databases">
        <title>Complete sequence of Halanaerobium sp. sapolanicus.</title>
        <authorList>
            <consortium name="US DOE Joint Genome Institute"/>
            <person name="Lucas S."/>
            <person name="Copeland A."/>
            <person name="Lapidus A."/>
            <person name="Cheng J.-F."/>
            <person name="Bruce D."/>
            <person name="Goodwin L."/>
            <person name="Pitluck S."/>
            <person name="Davenport K."/>
            <person name="Detter J.C."/>
            <person name="Han C."/>
            <person name="Tapia R."/>
            <person name="Land M."/>
            <person name="Hauser L."/>
            <person name="Jeffries C."/>
            <person name="Kyrpides N."/>
            <person name="Ivanova N."/>
            <person name="Mikhailova N."/>
            <person name="Begemann M.B."/>
            <person name="Mormile M.R."/>
            <person name="Wall J.D."/>
            <person name="Elias D.A."/>
            <person name="Woyke T."/>
        </authorList>
    </citation>
    <scope>NUCLEOTIDE SEQUENCE [LARGE SCALE GENOMIC DNA]</scope>
    <source>
        <strain evidence="3">sapolanicus</strain>
    </source>
</reference>
<reference evidence="2 3" key="2">
    <citation type="journal article" date="2011" name="J. Bacteriol.">
        <title>Complete Genome Sequence of the Haloalkaliphilic, Hydrogen Producing Halanaerobium hydrogenoformans.</title>
        <authorList>
            <person name="Brown S.D."/>
            <person name="Begemann M.B."/>
            <person name="Mormile M.R."/>
            <person name="Wall J.D."/>
            <person name="Han C.S."/>
            <person name="Goodwin L.A."/>
            <person name="Pitluck S."/>
            <person name="Land M.L."/>
            <person name="Hauser L.J."/>
            <person name="Elias D.A."/>
        </authorList>
    </citation>
    <scope>NUCLEOTIDE SEQUENCE [LARGE SCALE GENOMIC DNA]</scope>
    <source>
        <strain evidence="3">sapolanicus</strain>
    </source>
</reference>
<feature type="domain" description="Transposase IS200-like" evidence="1">
    <location>
        <begin position="9"/>
        <end position="123"/>
    </location>
</feature>
<dbReference type="EMBL" id="CP002304">
    <property type="protein sequence ID" value="ADQ13967.1"/>
    <property type="molecule type" value="Genomic_DNA"/>
</dbReference>
<dbReference type="SUPFAM" id="SSF143422">
    <property type="entry name" value="Transposase IS200-like"/>
    <property type="match status" value="1"/>
</dbReference>
<dbReference type="PANTHER" id="PTHR34322">
    <property type="entry name" value="TRANSPOSASE, Y1_TNP DOMAIN-CONTAINING"/>
    <property type="match status" value="1"/>
</dbReference>
<dbReference type="Gene3D" id="3.30.70.1290">
    <property type="entry name" value="Transposase IS200-like"/>
    <property type="match status" value="1"/>
</dbReference>
<dbReference type="GO" id="GO:0006313">
    <property type="term" value="P:DNA transposition"/>
    <property type="evidence" value="ECO:0007669"/>
    <property type="project" value="InterPro"/>
</dbReference>
<evidence type="ECO:0000313" key="2">
    <source>
        <dbReference type="EMBL" id="ADQ13967.1"/>
    </source>
</evidence>
<name>E4RPT3_HALHG</name>
<dbReference type="InterPro" id="IPR036515">
    <property type="entry name" value="Transposase_17_sf"/>
</dbReference>
<sequence length="180" mass="21691">MPRKKRIWYPGAVYHIVNRGNRKSELFRDQADNKYFLNIMLKAKNKFNFQLFSYCLMINHYHLEIQTNETEIWKIMRSVNLHYAKYFNNKYDLSGHLFQDRYNSTMIENNYQKLLVSRYIHLNPVRANLVSEAAKYKWSSFGVYLGKRKSELVTTEALLSFFANNSRKKYKDYVESLIKI</sequence>
<dbReference type="Proteomes" id="UP000007434">
    <property type="component" value="Chromosome"/>
</dbReference>